<dbReference type="SUPFAM" id="SSF56399">
    <property type="entry name" value="ADP-ribosylation"/>
    <property type="match status" value="1"/>
</dbReference>
<evidence type="ECO:0000256" key="1">
    <source>
        <dbReference type="PROSITE-ProRule" id="PRU00339"/>
    </source>
</evidence>
<dbReference type="InterPro" id="IPR019734">
    <property type="entry name" value="TPR_rpt"/>
</dbReference>
<dbReference type="PROSITE" id="PS50005">
    <property type="entry name" value="TPR"/>
    <property type="match status" value="1"/>
</dbReference>
<feature type="coiled-coil region" evidence="2">
    <location>
        <begin position="1483"/>
        <end position="1510"/>
    </location>
</feature>
<evidence type="ECO:0000259" key="3">
    <source>
        <dbReference type="Pfam" id="PF03496"/>
    </source>
</evidence>
<organism evidence="4 5">
    <name type="scientific">Adineta ricciae</name>
    <name type="common">Rotifer</name>
    <dbReference type="NCBI Taxonomy" id="249248"/>
    <lineage>
        <taxon>Eukaryota</taxon>
        <taxon>Metazoa</taxon>
        <taxon>Spiralia</taxon>
        <taxon>Gnathifera</taxon>
        <taxon>Rotifera</taxon>
        <taxon>Eurotatoria</taxon>
        <taxon>Bdelloidea</taxon>
        <taxon>Adinetida</taxon>
        <taxon>Adinetidae</taxon>
        <taxon>Adineta</taxon>
    </lineage>
</organism>
<dbReference type="Gene3D" id="1.25.40.10">
    <property type="entry name" value="Tetratricopeptide repeat domain"/>
    <property type="match status" value="4"/>
</dbReference>
<keyword evidence="5" id="KW-1185">Reference proteome</keyword>
<dbReference type="Pfam" id="PF03496">
    <property type="entry name" value="ADPrib_exo_Tox"/>
    <property type="match status" value="1"/>
</dbReference>
<gene>
    <name evidence="4" type="ORF">XAT740_LOCUS23974</name>
</gene>
<keyword evidence="2" id="KW-0175">Coiled coil</keyword>
<name>A0A814WV99_ADIRI</name>
<sequence>MQQQQYLHRTDIDIPVVNYRDKVSSSVKDDDVRIVKVHELKQAFDDFIQVSKFSPRDLKEILDLLSQIDDKQLLIDAQLIDHKVYSIFIFILKDLLNKWHVANSFTQFESSYLFPSLIKLICKMNYYSIDLVESLRQCLNDIAKHERYLENINGIEYFSSIVKLYVQDEQIMNVIVNCLCSDHYLNMFQRTGKLEKCLLLTYPRYFLDYQDPQKKDMAEKLLNTLGKSAAQLLARYSKIIDEPVIDLLHILNHSFQLCTTAKVLDTHRLLPLIDELLVILDEKAPSWKENSSISKSSLDLLQTLTDKNEAIRKYVQQREDVFQKLKELNRSSSANVLSDTETSFCYRRDEENDVHELFTSNKNQNKEEITLIWCDQNIDVHDDTNGTAELLQQVNGCVYTYSDPDTCLDNINQIQTEKIFLILSGKTADDMIDKVYHLKQVDSIYIFCMNSVKYEHYLNEPDNKYYKIVGIYTEHEPLLRAVQKNICDVIKQSEVASLLKQYERSTRGLSSESHGFDVFRAFKYVLFRTDYDRECAKREMIEFCRNYYRGNSSSLKDINKFEQTYDSSDAIYWYTRSIFPFKLINKALKTEDYELLLSLRFYIIDLCNNLQLKYDELKQSLSTIVTYRGVRLAPPDIYNLKHNVGKTIATNGFLSTSRSQHVAEVFVGLGQPIEQGLERVILEIHVDTTKSTTALADIARYSEFPEEEEVLFDLGAAFVIDSVTYKKSTHANSNDDIWYVKLSAESEELLMNNIQTLLKKCGETEMNLLVSELLLKMEFYDTCRNYLTSLFDFYGNGHEKVAKIEEFIAWTFEDEKIWDQAIQHYTKAFDLYASSNRWENASRVIIWAANCYYQKQDKIIMRQYAEKANDILKNKTNLSDHHCQFGDVISLYGILEDIDEAARNHFVKALDIYQNALTVCKCNDHDEKIAQTFENIGIRYKDEGDYVKAREYFQKSEKIRCRNITFSKERRAYVTCLQSIGGFYNLVQDRTNGITYMTKAFEFIDVDLIKSVYKENSEVQESVIQIKLFKNIYDTTLLHELKRLELLKKLQPPNYEKIIERHFSIGEIYCKTKDYTWAREHYNEAYNLCDTKISSKDQQAQCLFDMGHRLILADIDSALEFVSKALEIRLLVLKSDDVNIAFSHYDMYVLYEHVEKFDTAIEHLQKAMDIFEKHINNEQNYQFNVKEQYIMCYYFSASMYKEKQEFNKSTEYLLTAVTIIERVFSDIPDNYCTLAKCYLMIAQNYSELRDYNASITFYEKYLETIEKHPEIDTLLQHAHDHASEISNVFRLLGSIYYVKMDYDQSIFYYEKFIKSVSVDQKLLESSFMILGECYSNKKCYEKAIENYDKAAVHYESQLPSEVDYYAACMMHMTRCYLQLGKSQQAPAGSSPPDSGRNCTGNIRSVSDRFQLEVCRKRSGNDWNLRLNFRRQGNVLNYVTIVSNYIQSIPAGSNQFQFQTIPFDSDSRIGIGIGACPMVQELKRLTLNLELQRYEEDIHRYEQLYQEEFNKLQQQTHNPTSTDYKHQIDILVYSVGSYLNNYKHRLLRQIRHREACFHTNLIRQRRRRQSLMTDNNIQVHPQIIVDAPKVALNDAQLQFLSQNVLLIVGSVFLLLCKGPSYIRPNQSYLHCDQQQQKQVDREFNKTLDVIVPYLVRVYHMSPTSTIISRFSHQLATYLCEQYMAPVSYLYAHRARQERKAIKCFV</sequence>
<dbReference type="SMART" id="SM00028">
    <property type="entry name" value="TPR"/>
    <property type="match status" value="8"/>
</dbReference>
<dbReference type="PROSITE" id="PS51996">
    <property type="entry name" value="TR_MART"/>
    <property type="match status" value="1"/>
</dbReference>
<dbReference type="Proteomes" id="UP000663828">
    <property type="component" value="Unassembled WGS sequence"/>
</dbReference>
<keyword evidence="1" id="KW-0802">TPR repeat</keyword>
<dbReference type="SUPFAM" id="SSF81901">
    <property type="entry name" value="HCP-like"/>
    <property type="match status" value="1"/>
</dbReference>
<feature type="repeat" description="TPR" evidence="1">
    <location>
        <begin position="930"/>
        <end position="963"/>
    </location>
</feature>
<accession>A0A814WV99</accession>
<dbReference type="SUPFAM" id="SSF48452">
    <property type="entry name" value="TPR-like"/>
    <property type="match status" value="2"/>
</dbReference>
<evidence type="ECO:0000313" key="5">
    <source>
        <dbReference type="Proteomes" id="UP000663828"/>
    </source>
</evidence>
<evidence type="ECO:0000313" key="4">
    <source>
        <dbReference type="EMBL" id="CAF1206850.1"/>
    </source>
</evidence>
<dbReference type="EMBL" id="CAJNOR010001833">
    <property type="protein sequence ID" value="CAF1206850.1"/>
    <property type="molecule type" value="Genomic_DNA"/>
</dbReference>
<feature type="domain" description="ADP ribosyltransferase" evidence="3">
    <location>
        <begin position="564"/>
        <end position="729"/>
    </location>
</feature>
<dbReference type="Pfam" id="PF13181">
    <property type="entry name" value="TPR_8"/>
    <property type="match status" value="1"/>
</dbReference>
<dbReference type="InterPro" id="IPR011990">
    <property type="entry name" value="TPR-like_helical_dom_sf"/>
</dbReference>
<dbReference type="Gene3D" id="3.90.176.10">
    <property type="entry name" value="Toxin ADP-ribosyltransferase, Chain A, domain 1"/>
    <property type="match status" value="1"/>
</dbReference>
<dbReference type="InterPro" id="IPR003540">
    <property type="entry name" value="ADP-ribosyltransferase"/>
</dbReference>
<protein>
    <recommendedName>
        <fullName evidence="3">ADP ribosyltransferase domain-containing protein</fullName>
    </recommendedName>
</protein>
<dbReference type="PANTHER" id="PTHR10098">
    <property type="entry name" value="RAPSYN-RELATED"/>
    <property type="match status" value="1"/>
</dbReference>
<evidence type="ECO:0000256" key="2">
    <source>
        <dbReference type="SAM" id="Coils"/>
    </source>
</evidence>
<dbReference type="GO" id="GO:0005576">
    <property type="term" value="C:extracellular region"/>
    <property type="evidence" value="ECO:0007669"/>
    <property type="project" value="InterPro"/>
</dbReference>
<reference evidence="4" key="1">
    <citation type="submission" date="2021-02" db="EMBL/GenBank/DDBJ databases">
        <authorList>
            <person name="Nowell W R."/>
        </authorList>
    </citation>
    <scope>NUCLEOTIDE SEQUENCE</scope>
</reference>
<proteinExistence type="predicted"/>
<comment type="caution">
    <text evidence="4">The sequence shown here is derived from an EMBL/GenBank/DDBJ whole genome shotgun (WGS) entry which is preliminary data.</text>
</comment>